<dbReference type="SUPFAM" id="SSF56672">
    <property type="entry name" value="DNA/RNA polymerases"/>
    <property type="match status" value="1"/>
</dbReference>
<name>A0A0R1M118_9LACO</name>
<comment type="caution">
    <text evidence="1">The sequence shown here is derived from an EMBL/GenBank/DDBJ whole genome shotgun (WGS) entry which is preliminary data.</text>
</comment>
<protein>
    <submittedName>
        <fullName evidence="1">Uncharacterized protein</fullName>
    </submittedName>
</protein>
<dbReference type="RefSeq" id="WP_056945337.1">
    <property type="nucleotide sequence ID" value="NZ_AZDU01000025.1"/>
</dbReference>
<sequence length="951" mass="109428">MTDRLNSYFYDIESLTNAFTLSCYRPDDERVDIYYLVDDPGLTGQDSIPFKKMAAGEIRAKNQNFRGDIYYLNLHEQTANERLAQAFGLSDARYVNDPEAKSSFPAAFRPTCDTDPDYSPEKAPYFFGYNSTNYDLTMLAYYFTRTWWPNASGVRDQFRPITAKEMRDFNDTLFSRYIGQMPASLWEDKTASLVLKNFRMTGRHLDVSQLNERQRRVGLKRLLGNLGWQILESDKLRPGQDYLTSQEEFADLIAYNVSDVVNLKELFCHPYYQGQFLLKKGLLDRYPDLIYQEDGDIYKPKIGPKFVRYDRLTIDSTSAAFARKVLCPYGRLKDDREVSFLYPAKAIAEKTGEKQRDVLEEAKDFFYKMFDDEQLRANFDRVYDYYKQFAGKNFNPSKEYKEDYGDQALPVSDLSQVDKEDTNLFYYQADGTPSSCYITFSVGGLHGSEYNLDLFKKDDAEFQKKAADLAYVKKLYPDPLELRQSKEVILPDGRVESYKSFLTSKATIKAMEKTPVEERGQFYKDFAKDEPSVFKDQAGSTRLDPRYGYTSSCLTNHEDFTSYYPNMLRRLNAFYNERLGEDRYSAIFERKQELDVKRKDENYSPAQRQMFEIEREGTKLILNSATGAADPRDERVTSVIRMNNRIRSMRIIGQLFTYMIGQAQTYAGARIVSTNTDGLYSVLDKETNDRILAKEAAEIGVEIEPEELYLISKDSNNRMEATEDGQILSASGSLACYQDTTPVKSLAHPAIIDWLLSQYLLAEKADLSAPFDREKAKEILDRVPYAFPDLAHRLRMFQNILASNFSKSKTSCVFGYEKGKTLKPISLQRYNRVFIYQDGLPLTLHLYLASAKKLTPAMKKKREKNGEPALQHDALAMFVLNACGLKRLAPGREAAVSKIPGLDPAWSMHVENRAINLLDPAEQEVILNSLDYDKYLDLAEAAYENNWRNLT</sequence>
<dbReference type="Proteomes" id="UP000051074">
    <property type="component" value="Unassembled WGS sequence"/>
</dbReference>
<dbReference type="AlphaFoldDB" id="A0A0R1M118"/>
<evidence type="ECO:0000313" key="2">
    <source>
        <dbReference type="Proteomes" id="UP000051074"/>
    </source>
</evidence>
<accession>A0A0R1M118</accession>
<proteinExistence type="predicted"/>
<reference evidence="1 2" key="1">
    <citation type="journal article" date="2015" name="Genome Announc.">
        <title>Expanding the biotechnology potential of lactobacilli through comparative genomics of 213 strains and associated genera.</title>
        <authorList>
            <person name="Sun Z."/>
            <person name="Harris H.M."/>
            <person name="McCann A."/>
            <person name="Guo C."/>
            <person name="Argimon S."/>
            <person name="Zhang W."/>
            <person name="Yang X."/>
            <person name="Jeffery I.B."/>
            <person name="Cooney J.C."/>
            <person name="Kagawa T.F."/>
            <person name="Liu W."/>
            <person name="Song Y."/>
            <person name="Salvetti E."/>
            <person name="Wrobel A."/>
            <person name="Rasinkangas P."/>
            <person name="Parkhill J."/>
            <person name="Rea M.C."/>
            <person name="O'Sullivan O."/>
            <person name="Ritari J."/>
            <person name="Douillard F.P."/>
            <person name="Paul Ross R."/>
            <person name="Yang R."/>
            <person name="Briner A.E."/>
            <person name="Felis G.E."/>
            <person name="de Vos W.M."/>
            <person name="Barrangou R."/>
            <person name="Klaenhammer T.R."/>
            <person name="Caufield P.W."/>
            <person name="Cui Y."/>
            <person name="Zhang H."/>
            <person name="O'Toole P.W."/>
        </authorList>
    </citation>
    <scope>NUCLEOTIDE SEQUENCE [LARGE SCALE GENOMIC DNA]</scope>
    <source>
        <strain evidence="1 2">DSM 19284</strain>
    </source>
</reference>
<organism evidence="1 2">
    <name type="scientific">Lactobacillus equicursoris DSM 19284 = JCM 14600 = CIP 110162</name>
    <dbReference type="NCBI Taxonomy" id="1293597"/>
    <lineage>
        <taxon>Bacteria</taxon>
        <taxon>Bacillati</taxon>
        <taxon>Bacillota</taxon>
        <taxon>Bacilli</taxon>
        <taxon>Lactobacillales</taxon>
        <taxon>Lactobacillaceae</taxon>
        <taxon>Lactobacillus</taxon>
    </lineage>
</organism>
<evidence type="ECO:0000313" key="1">
    <source>
        <dbReference type="EMBL" id="KRL01598.1"/>
    </source>
</evidence>
<dbReference type="STRING" id="1293597.FC20_GL000836"/>
<dbReference type="InterPro" id="IPR043502">
    <property type="entry name" value="DNA/RNA_pol_sf"/>
</dbReference>
<dbReference type="EMBL" id="AZDU01000025">
    <property type="protein sequence ID" value="KRL01598.1"/>
    <property type="molecule type" value="Genomic_DNA"/>
</dbReference>
<keyword evidence="2" id="KW-1185">Reference proteome</keyword>
<gene>
    <name evidence="1" type="ORF">FC20_GL000836</name>
</gene>
<dbReference type="PATRIC" id="fig|1293597.4.peg.908"/>